<evidence type="ECO:0000313" key="1">
    <source>
        <dbReference type="EMBL" id="ARN21851.1"/>
    </source>
</evidence>
<gene>
    <name evidence="1" type="ORF">A4W93_19190</name>
</gene>
<proteinExistence type="predicted"/>
<name>A0A1W6LC40_9BURK</name>
<protein>
    <submittedName>
        <fullName evidence="1">Uncharacterized protein</fullName>
    </submittedName>
</protein>
<evidence type="ECO:0000313" key="2">
    <source>
        <dbReference type="Proteomes" id="UP000193427"/>
    </source>
</evidence>
<keyword evidence="2" id="KW-1185">Reference proteome</keyword>
<dbReference type="Proteomes" id="UP000193427">
    <property type="component" value="Chromosome"/>
</dbReference>
<dbReference type="KEGG" id="rgu:A4W93_19190"/>
<organism evidence="1 2">
    <name type="scientific">Piscinibacter gummiphilus</name>
    <dbReference type="NCBI Taxonomy" id="946333"/>
    <lineage>
        <taxon>Bacteria</taxon>
        <taxon>Pseudomonadati</taxon>
        <taxon>Pseudomonadota</taxon>
        <taxon>Betaproteobacteria</taxon>
        <taxon>Burkholderiales</taxon>
        <taxon>Sphaerotilaceae</taxon>
        <taxon>Piscinibacter</taxon>
    </lineage>
</organism>
<dbReference type="EMBL" id="CP015118">
    <property type="protein sequence ID" value="ARN21851.1"/>
    <property type="molecule type" value="Genomic_DNA"/>
</dbReference>
<accession>A0A1W6LC40</accession>
<sequence length="115" mass="12554">MPFVYIKVPAARHAEVRDRTLEDGVAQALADLRLGEVISSGESLGDSGPDGARRVAFHRIDVDVNDLASARALFRQVLPTLGAPVLTEVHYTENRLPMVDVYEPAGWTSGATRRQ</sequence>
<dbReference type="AlphaFoldDB" id="A0A1W6LC40"/>
<reference evidence="1 2" key="1">
    <citation type="submission" date="2016-04" db="EMBL/GenBank/DDBJ databases">
        <title>Complete genome sequence of natural rubber-degrading, novel Gram-negative bacterium, Rhizobacter gummiphilus strain NS21.</title>
        <authorList>
            <person name="Tabata M."/>
            <person name="Kasai D."/>
            <person name="Fukuda M."/>
        </authorList>
    </citation>
    <scope>NUCLEOTIDE SEQUENCE [LARGE SCALE GENOMIC DNA]</scope>
    <source>
        <strain evidence="1 2">NS21</strain>
    </source>
</reference>
<dbReference type="STRING" id="946333.A4W93_19190"/>
<dbReference type="OrthoDB" id="8537163at2"/>
<dbReference type="RefSeq" id="WP_085752148.1">
    <property type="nucleotide sequence ID" value="NZ_BSPR01000006.1"/>
</dbReference>